<protein>
    <recommendedName>
        <fullName evidence="4">DUF202 domain-containing protein</fullName>
    </recommendedName>
</protein>
<feature type="transmembrane region" description="Helical" evidence="1">
    <location>
        <begin position="64"/>
        <end position="83"/>
    </location>
</feature>
<evidence type="ECO:0008006" key="4">
    <source>
        <dbReference type="Google" id="ProtNLM"/>
    </source>
</evidence>
<feature type="transmembrane region" description="Helical" evidence="1">
    <location>
        <begin position="38"/>
        <end position="57"/>
    </location>
</feature>
<evidence type="ECO:0000313" key="3">
    <source>
        <dbReference type="Proteomes" id="UP000054477"/>
    </source>
</evidence>
<sequence length="152" mass="17031">MSSGPHHTYRGHRRQSFVAQDVNELVELRARQRTFHGAYSRTAIGALGYALTILRLFDRDFYRIGLLFAILGALLFILSFFRARHSAHDFADRNKEAASVDEGIQTVGQDTSRIYGRPFVTAGWIVLQVSAVVAAVEIGMLILILRREASIP</sequence>
<feature type="transmembrane region" description="Helical" evidence="1">
    <location>
        <begin position="122"/>
        <end position="145"/>
    </location>
</feature>
<dbReference type="STRING" id="1095629.A0A0C9YNR4"/>
<dbReference type="PANTHER" id="PTHR38646:SF1">
    <property type="entry name" value="DUF202 DOMAIN-CONTAINING PROTEIN"/>
    <property type="match status" value="1"/>
</dbReference>
<proteinExistence type="predicted"/>
<keyword evidence="1" id="KW-0472">Membrane</keyword>
<evidence type="ECO:0000256" key="1">
    <source>
        <dbReference type="SAM" id="Phobius"/>
    </source>
</evidence>
<reference evidence="2 3" key="1">
    <citation type="submission" date="2014-04" db="EMBL/GenBank/DDBJ databases">
        <authorList>
            <consortium name="DOE Joint Genome Institute"/>
            <person name="Kuo A."/>
            <person name="Kohler A."/>
            <person name="Nagy L.G."/>
            <person name="Floudas D."/>
            <person name="Copeland A."/>
            <person name="Barry K.W."/>
            <person name="Cichocki N."/>
            <person name="Veneault-Fourrey C."/>
            <person name="LaButti K."/>
            <person name="Lindquist E.A."/>
            <person name="Lipzen A."/>
            <person name="Lundell T."/>
            <person name="Morin E."/>
            <person name="Murat C."/>
            <person name="Sun H."/>
            <person name="Tunlid A."/>
            <person name="Henrissat B."/>
            <person name="Grigoriev I.V."/>
            <person name="Hibbett D.S."/>
            <person name="Martin F."/>
            <person name="Nordberg H.P."/>
            <person name="Cantor M.N."/>
            <person name="Hua S.X."/>
        </authorList>
    </citation>
    <scope>NUCLEOTIDE SEQUENCE [LARGE SCALE GENOMIC DNA]</scope>
    <source>
        <strain evidence="2 3">LaAM-08-1</strain>
    </source>
</reference>
<keyword evidence="1" id="KW-1133">Transmembrane helix</keyword>
<accession>A0A0C9YNR4</accession>
<gene>
    <name evidence="2" type="ORF">K443DRAFT_127530</name>
</gene>
<evidence type="ECO:0000313" key="2">
    <source>
        <dbReference type="EMBL" id="KIK09648.1"/>
    </source>
</evidence>
<reference evidence="3" key="2">
    <citation type="submission" date="2015-01" db="EMBL/GenBank/DDBJ databases">
        <title>Evolutionary Origins and Diversification of the Mycorrhizal Mutualists.</title>
        <authorList>
            <consortium name="DOE Joint Genome Institute"/>
            <consortium name="Mycorrhizal Genomics Consortium"/>
            <person name="Kohler A."/>
            <person name="Kuo A."/>
            <person name="Nagy L.G."/>
            <person name="Floudas D."/>
            <person name="Copeland A."/>
            <person name="Barry K.W."/>
            <person name="Cichocki N."/>
            <person name="Veneault-Fourrey C."/>
            <person name="LaButti K."/>
            <person name="Lindquist E.A."/>
            <person name="Lipzen A."/>
            <person name="Lundell T."/>
            <person name="Morin E."/>
            <person name="Murat C."/>
            <person name="Riley R."/>
            <person name="Ohm R."/>
            <person name="Sun H."/>
            <person name="Tunlid A."/>
            <person name="Henrissat B."/>
            <person name="Grigoriev I.V."/>
            <person name="Hibbett D.S."/>
            <person name="Martin F."/>
        </authorList>
    </citation>
    <scope>NUCLEOTIDE SEQUENCE [LARGE SCALE GENOMIC DNA]</scope>
    <source>
        <strain evidence="3">LaAM-08-1</strain>
    </source>
</reference>
<dbReference type="PANTHER" id="PTHR38646">
    <property type="entry name" value="YALI0F00814P"/>
    <property type="match status" value="1"/>
</dbReference>
<dbReference type="AlphaFoldDB" id="A0A0C9YNR4"/>
<dbReference type="Proteomes" id="UP000054477">
    <property type="component" value="Unassembled WGS sequence"/>
</dbReference>
<keyword evidence="3" id="KW-1185">Reference proteome</keyword>
<name>A0A0C9YNR4_9AGAR</name>
<keyword evidence="1" id="KW-0812">Transmembrane</keyword>
<dbReference type="OrthoDB" id="2555434at2759"/>
<organism evidence="2 3">
    <name type="scientific">Laccaria amethystina LaAM-08-1</name>
    <dbReference type="NCBI Taxonomy" id="1095629"/>
    <lineage>
        <taxon>Eukaryota</taxon>
        <taxon>Fungi</taxon>
        <taxon>Dikarya</taxon>
        <taxon>Basidiomycota</taxon>
        <taxon>Agaricomycotina</taxon>
        <taxon>Agaricomycetes</taxon>
        <taxon>Agaricomycetidae</taxon>
        <taxon>Agaricales</taxon>
        <taxon>Agaricineae</taxon>
        <taxon>Hydnangiaceae</taxon>
        <taxon>Laccaria</taxon>
    </lineage>
</organism>
<dbReference type="HOGENOM" id="CLU_107661_1_0_1"/>
<dbReference type="EMBL" id="KN838538">
    <property type="protein sequence ID" value="KIK09648.1"/>
    <property type="molecule type" value="Genomic_DNA"/>
</dbReference>